<dbReference type="PANTHER" id="PTHR45528">
    <property type="entry name" value="SENSOR HISTIDINE KINASE CPXA"/>
    <property type="match status" value="1"/>
</dbReference>
<evidence type="ECO:0000256" key="8">
    <source>
        <dbReference type="ARBA" id="ARBA00022741"/>
    </source>
</evidence>
<evidence type="ECO:0000256" key="14">
    <source>
        <dbReference type="SAM" id="Phobius"/>
    </source>
</evidence>
<proteinExistence type="predicted"/>
<dbReference type="GO" id="GO:0000155">
    <property type="term" value="F:phosphorelay sensor kinase activity"/>
    <property type="evidence" value="ECO:0007669"/>
    <property type="project" value="InterPro"/>
</dbReference>
<dbReference type="AlphaFoldDB" id="A0A3S9MVV0"/>
<dbReference type="InterPro" id="IPR050398">
    <property type="entry name" value="HssS/ArlS-like"/>
</dbReference>
<organism evidence="17 18">
    <name type="scientific">Nonlabens ponticola</name>
    <dbReference type="NCBI Taxonomy" id="2496866"/>
    <lineage>
        <taxon>Bacteria</taxon>
        <taxon>Pseudomonadati</taxon>
        <taxon>Bacteroidota</taxon>
        <taxon>Flavobacteriia</taxon>
        <taxon>Flavobacteriales</taxon>
        <taxon>Flavobacteriaceae</taxon>
        <taxon>Nonlabens</taxon>
    </lineage>
</organism>
<keyword evidence="6" id="KW-0808">Transferase</keyword>
<keyword evidence="13 14" id="KW-0472">Membrane</keyword>
<evidence type="ECO:0000256" key="9">
    <source>
        <dbReference type="ARBA" id="ARBA00022777"/>
    </source>
</evidence>
<evidence type="ECO:0000256" key="3">
    <source>
        <dbReference type="ARBA" id="ARBA00012438"/>
    </source>
</evidence>
<name>A0A3S9MVV0_9FLAO</name>
<keyword evidence="12" id="KW-0902">Two-component regulatory system</keyword>
<dbReference type="SUPFAM" id="SSF55874">
    <property type="entry name" value="ATPase domain of HSP90 chaperone/DNA topoisomerase II/histidine kinase"/>
    <property type="match status" value="1"/>
</dbReference>
<keyword evidence="9 17" id="KW-0418">Kinase</keyword>
<evidence type="ECO:0000256" key="1">
    <source>
        <dbReference type="ARBA" id="ARBA00000085"/>
    </source>
</evidence>
<dbReference type="SUPFAM" id="SSF47384">
    <property type="entry name" value="Homodimeric domain of signal transducing histidine kinase"/>
    <property type="match status" value="1"/>
</dbReference>
<dbReference type="CDD" id="cd06225">
    <property type="entry name" value="HAMP"/>
    <property type="match status" value="1"/>
</dbReference>
<dbReference type="GO" id="GO:0005886">
    <property type="term" value="C:plasma membrane"/>
    <property type="evidence" value="ECO:0007669"/>
    <property type="project" value="UniProtKB-SubCell"/>
</dbReference>
<evidence type="ECO:0000256" key="12">
    <source>
        <dbReference type="ARBA" id="ARBA00023012"/>
    </source>
</evidence>
<evidence type="ECO:0000259" key="16">
    <source>
        <dbReference type="PROSITE" id="PS50885"/>
    </source>
</evidence>
<dbReference type="Gene3D" id="3.30.565.10">
    <property type="entry name" value="Histidine kinase-like ATPase, C-terminal domain"/>
    <property type="match status" value="1"/>
</dbReference>
<evidence type="ECO:0000256" key="4">
    <source>
        <dbReference type="ARBA" id="ARBA00022475"/>
    </source>
</evidence>
<dbReference type="InterPro" id="IPR036890">
    <property type="entry name" value="HATPase_C_sf"/>
</dbReference>
<dbReference type="PROSITE" id="PS50885">
    <property type="entry name" value="HAMP"/>
    <property type="match status" value="1"/>
</dbReference>
<gene>
    <name evidence="17" type="ORF">EJ995_03470</name>
</gene>
<comment type="subcellular location">
    <subcellularLocation>
        <location evidence="2">Cell membrane</location>
        <topology evidence="2">Multi-pass membrane protein</topology>
    </subcellularLocation>
</comment>
<dbReference type="OrthoDB" id="1522504at2"/>
<dbReference type="Gene3D" id="1.10.287.130">
    <property type="match status" value="1"/>
</dbReference>
<keyword evidence="5" id="KW-0597">Phosphoprotein</keyword>
<keyword evidence="8" id="KW-0547">Nucleotide-binding</keyword>
<dbReference type="GO" id="GO:0005524">
    <property type="term" value="F:ATP binding"/>
    <property type="evidence" value="ECO:0007669"/>
    <property type="project" value="UniProtKB-KW"/>
</dbReference>
<reference evidence="17 18" key="1">
    <citation type="submission" date="2018-12" db="EMBL/GenBank/DDBJ databases">
        <title>Complete genome of Nonlabens sp. MJ115.</title>
        <authorList>
            <person name="Choi H.S."/>
            <person name="Jung J."/>
        </authorList>
    </citation>
    <scope>NUCLEOTIDE SEQUENCE [LARGE SCALE GENOMIC DNA]</scope>
    <source>
        <strain evidence="17 18">MJ115</strain>
    </source>
</reference>
<evidence type="ECO:0000256" key="10">
    <source>
        <dbReference type="ARBA" id="ARBA00022840"/>
    </source>
</evidence>
<dbReference type="FunFam" id="3.30.565.10:FF:000006">
    <property type="entry name" value="Sensor histidine kinase WalK"/>
    <property type="match status" value="1"/>
</dbReference>
<accession>A0A3S9MVV0</accession>
<keyword evidence="4" id="KW-1003">Cell membrane</keyword>
<sequence length="486" mass="54295">MKKKFVLKLWLIIIGLVGLMAVAYAAITTHFQRSLQTQVQQELHATLAQDLVDEKFKDDVPFNADGSVNKAFFGDLMHNMMAINRTIEIYLLDESGRILYSVVLDPKENDAAQLVPLEPIQQFINRENGEVIKGVDPTDPGNKKIFSAAPYSTDLGDGYVYIILEGNKLASVNASILDTELATFTLWLLVITSLFIMAIGLGAVTLVTRNLRRMTAVITDFRDGDLQARILNPSESDFPVYAQAFNEMANTITSNLEELKGVDELRRNLIANVSHDLRTPLAIIRGYAETVKDSLQDLPLEKQHKYLSIIESNSQKLTGLVEQLFEYSKLEARQIQPHKEHFSISDLAQDIIVKYELLAKEKSIDLKLNKAQENIMAHADVALMERAIENLLQNAIKYTQEHGEVVIDIQQIGTDCKVSVIDNGAGIEEEFQKSIFARFQTAPSSRGQGTGIGLAIVQKIMELHDTTIELVSRKQQGSTFSFMLPA</sequence>
<evidence type="ECO:0000256" key="13">
    <source>
        <dbReference type="ARBA" id="ARBA00023136"/>
    </source>
</evidence>
<comment type="catalytic activity">
    <reaction evidence="1">
        <text>ATP + protein L-histidine = ADP + protein N-phospho-L-histidine.</text>
        <dbReference type="EC" id="2.7.13.3"/>
    </reaction>
</comment>
<evidence type="ECO:0000313" key="17">
    <source>
        <dbReference type="EMBL" id="AZQ43341.1"/>
    </source>
</evidence>
<dbReference type="InterPro" id="IPR003660">
    <property type="entry name" value="HAMP_dom"/>
</dbReference>
<dbReference type="SMART" id="SM00387">
    <property type="entry name" value="HATPase_c"/>
    <property type="match status" value="1"/>
</dbReference>
<dbReference type="SMART" id="SM00388">
    <property type="entry name" value="HisKA"/>
    <property type="match status" value="1"/>
</dbReference>
<evidence type="ECO:0000313" key="18">
    <source>
        <dbReference type="Proteomes" id="UP000279600"/>
    </source>
</evidence>
<evidence type="ECO:0000256" key="7">
    <source>
        <dbReference type="ARBA" id="ARBA00022692"/>
    </source>
</evidence>
<protein>
    <recommendedName>
        <fullName evidence="3">histidine kinase</fullName>
        <ecNumber evidence="3">2.7.13.3</ecNumber>
    </recommendedName>
</protein>
<dbReference type="InterPro" id="IPR036097">
    <property type="entry name" value="HisK_dim/P_sf"/>
</dbReference>
<dbReference type="InterPro" id="IPR004358">
    <property type="entry name" value="Sig_transdc_His_kin-like_C"/>
</dbReference>
<dbReference type="FunFam" id="1.10.287.130:FF:000001">
    <property type="entry name" value="Two-component sensor histidine kinase"/>
    <property type="match status" value="1"/>
</dbReference>
<dbReference type="Pfam" id="PF00512">
    <property type="entry name" value="HisKA"/>
    <property type="match status" value="1"/>
</dbReference>
<dbReference type="InterPro" id="IPR003661">
    <property type="entry name" value="HisK_dim/P_dom"/>
</dbReference>
<dbReference type="Pfam" id="PF02518">
    <property type="entry name" value="HATPase_c"/>
    <property type="match status" value="1"/>
</dbReference>
<dbReference type="Gene3D" id="6.10.340.10">
    <property type="match status" value="1"/>
</dbReference>
<keyword evidence="11 14" id="KW-1133">Transmembrane helix</keyword>
<keyword evidence="18" id="KW-1185">Reference proteome</keyword>
<dbReference type="KEGG" id="noj:EJ995_03470"/>
<evidence type="ECO:0000256" key="2">
    <source>
        <dbReference type="ARBA" id="ARBA00004651"/>
    </source>
</evidence>
<feature type="domain" description="HAMP" evidence="16">
    <location>
        <begin position="205"/>
        <end position="257"/>
    </location>
</feature>
<dbReference type="PANTHER" id="PTHR45528:SF1">
    <property type="entry name" value="SENSOR HISTIDINE KINASE CPXA"/>
    <property type="match status" value="1"/>
</dbReference>
<dbReference type="EMBL" id="CP034549">
    <property type="protein sequence ID" value="AZQ43341.1"/>
    <property type="molecule type" value="Genomic_DNA"/>
</dbReference>
<evidence type="ECO:0000256" key="5">
    <source>
        <dbReference type="ARBA" id="ARBA00022553"/>
    </source>
</evidence>
<evidence type="ECO:0000259" key="15">
    <source>
        <dbReference type="PROSITE" id="PS50109"/>
    </source>
</evidence>
<feature type="transmembrane region" description="Helical" evidence="14">
    <location>
        <begin position="184"/>
        <end position="207"/>
    </location>
</feature>
<dbReference type="InterPro" id="IPR003594">
    <property type="entry name" value="HATPase_dom"/>
</dbReference>
<dbReference type="EC" id="2.7.13.3" evidence="3"/>
<evidence type="ECO:0000256" key="11">
    <source>
        <dbReference type="ARBA" id="ARBA00022989"/>
    </source>
</evidence>
<keyword evidence="10" id="KW-0067">ATP-binding</keyword>
<keyword evidence="7 14" id="KW-0812">Transmembrane</keyword>
<dbReference type="PRINTS" id="PR00344">
    <property type="entry name" value="BCTRLSENSOR"/>
</dbReference>
<dbReference type="RefSeq" id="WP_126445653.1">
    <property type="nucleotide sequence ID" value="NZ_CP034549.1"/>
</dbReference>
<feature type="domain" description="Histidine kinase" evidence="15">
    <location>
        <begin position="272"/>
        <end position="486"/>
    </location>
</feature>
<evidence type="ECO:0000256" key="6">
    <source>
        <dbReference type="ARBA" id="ARBA00022679"/>
    </source>
</evidence>
<dbReference type="Proteomes" id="UP000279600">
    <property type="component" value="Chromosome"/>
</dbReference>
<dbReference type="PROSITE" id="PS50109">
    <property type="entry name" value="HIS_KIN"/>
    <property type="match status" value="1"/>
</dbReference>
<dbReference type="CDD" id="cd00075">
    <property type="entry name" value="HATPase"/>
    <property type="match status" value="1"/>
</dbReference>
<dbReference type="CDD" id="cd00082">
    <property type="entry name" value="HisKA"/>
    <property type="match status" value="1"/>
</dbReference>
<dbReference type="InterPro" id="IPR005467">
    <property type="entry name" value="His_kinase_dom"/>
</dbReference>